<comment type="subcellular location">
    <subcellularLocation>
        <location evidence="1">Cytoplasm</location>
        <location evidence="1">Cytoskeleton</location>
    </subcellularLocation>
</comment>
<dbReference type="PANTHER" id="PTHR11915">
    <property type="entry name" value="SPECTRIN/FILAMIN RELATED CYTOSKELETAL PROTEIN"/>
    <property type="match status" value="1"/>
</dbReference>
<dbReference type="Pfam" id="PF00435">
    <property type="entry name" value="Spectrin"/>
    <property type="match status" value="5"/>
</dbReference>
<dbReference type="FunFam" id="1.20.58.60:FF:000007">
    <property type="entry name" value="Spectrin alpha chain non-erythrocytic 1"/>
    <property type="match status" value="1"/>
</dbReference>
<keyword evidence="6" id="KW-0677">Repeat</keyword>
<evidence type="ECO:0000256" key="4">
    <source>
        <dbReference type="ARBA" id="ARBA00022490"/>
    </source>
</evidence>
<sequence>LADYRDLCSWINDMKAVISADELAKDVAGAEALLESHQEHRGEIDAREDSFMQTAEAGQKLLDEGIEQSNEVRDKLTHLAQEKASLLSLWEERRILYEQCMDLQLFYRDTEQAETWMTKQETFLSNDDLGDNLDSVESLIKKHEDFEKSLAAQEEKINALDEFATKLIQGQHYAAGDVGRRRASLLDRRKQLMKKVKFIDIVNACSNTKRFDLSQKHILFNVDASERRHQLENSYRLQQFDRDCDEMVGWIKEKLKTAKDDSYLDPTNIRGKLQKHLNYEQELKANKNRLDDINLVGSSLVKEKHYAASHVQDRLSEVNGMWDELVDATAKKGAKLKEAGDQQQFNRNIEDIELWLSELEGQLASEDYGKDLISVQNLQKKLGLLESDYNAHQDRIDVVKKQAQIFHDGGHFDAPMILRKEEALRSRFLTASVICYCLKEGSYLLQFFGPYRIVTMAIAIQNYYCRYDALRDPLNARKDKLGESLRGNQLFRDIDDELAWIREKEQIAGSSNRGRDLIGVQNLIKKQQALIAEIANHESQVEHVGEAAEI</sequence>
<evidence type="ECO:0000256" key="8">
    <source>
        <dbReference type="ARBA" id="ARBA00023212"/>
    </source>
</evidence>
<dbReference type="GO" id="GO:0005856">
    <property type="term" value="C:cytoskeleton"/>
    <property type="evidence" value="ECO:0007669"/>
    <property type="project" value="UniProtKB-SubCell"/>
</dbReference>
<evidence type="ECO:0000256" key="3">
    <source>
        <dbReference type="ARBA" id="ARBA00022467"/>
    </source>
</evidence>
<evidence type="ECO:0000256" key="5">
    <source>
        <dbReference type="ARBA" id="ARBA00022553"/>
    </source>
</evidence>
<dbReference type="GO" id="GO:0016328">
    <property type="term" value="C:lateral plasma membrane"/>
    <property type="evidence" value="ECO:0007669"/>
    <property type="project" value="UniProtKB-ARBA"/>
</dbReference>
<evidence type="ECO:0000256" key="2">
    <source>
        <dbReference type="ARBA" id="ARBA00006826"/>
    </source>
</evidence>
<accession>A0A0R3Q6S0</accession>
<evidence type="ECO:0000313" key="9">
    <source>
        <dbReference type="WBParaSite" id="BTMF_0000202401-mRNA-1"/>
    </source>
</evidence>
<dbReference type="GO" id="GO:0008017">
    <property type="term" value="F:microtubule binding"/>
    <property type="evidence" value="ECO:0007669"/>
    <property type="project" value="UniProtKB-ARBA"/>
</dbReference>
<evidence type="ECO:0000256" key="6">
    <source>
        <dbReference type="ARBA" id="ARBA00022737"/>
    </source>
</evidence>
<dbReference type="GO" id="GO:0042062">
    <property type="term" value="P:long-term strengthening of neuromuscular junction"/>
    <property type="evidence" value="ECO:0007669"/>
    <property type="project" value="UniProtKB-ARBA"/>
</dbReference>
<keyword evidence="4" id="KW-0963">Cytoplasm</keyword>
<comment type="similarity">
    <text evidence="2">Belongs to the spectrin family.</text>
</comment>
<dbReference type="CDD" id="cd00176">
    <property type="entry name" value="SPEC"/>
    <property type="match status" value="3"/>
</dbReference>
<organism evidence="9">
    <name type="scientific">Brugia timori</name>
    <dbReference type="NCBI Taxonomy" id="42155"/>
    <lineage>
        <taxon>Eukaryota</taxon>
        <taxon>Metazoa</taxon>
        <taxon>Ecdysozoa</taxon>
        <taxon>Nematoda</taxon>
        <taxon>Chromadorea</taxon>
        <taxon>Rhabditida</taxon>
        <taxon>Spirurina</taxon>
        <taxon>Spiruromorpha</taxon>
        <taxon>Filarioidea</taxon>
        <taxon>Onchocercidae</taxon>
        <taxon>Brugia</taxon>
    </lineage>
</organism>
<dbReference type="InterPro" id="IPR002017">
    <property type="entry name" value="Spectrin_repeat"/>
</dbReference>
<keyword evidence="8" id="KW-0206">Cytoskeleton</keyword>
<protein>
    <submittedName>
        <fullName evidence="9">Spectrin alpha chain</fullName>
    </submittedName>
</protein>
<dbReference type="SUPFAM" id="SSF46966">
    <property type="entry name" value="Spectrin repeat"/>
    <property type="match status" value="5"/>
</dbReference>
<dbReference type="GO" id="GO:0051693">
    <property type="term" value="P:actin filament capping"/>
    <property type="evidence" value="ECO:0007669"/>
    <property type="project" value="UniProtKB-KW"/>
</dbReference>
<dbReference type="AlphaFoldDB" id="A0A0R3Q6S0"/>
<dbReference type="GO" id="GO:0003779">
    <property type="term" value="F:actin binding"/>
    <property type="evidence" value="ECO:0007669"/>
    <property type="project" value="UniProtKB-KW"/>
</dbReference>
<keyword evidence="7" id="KW-0009">Actin-binding</keyword>
<dbReference type="FunFam" id="1.20.58.60:FF:000013">
    <property type="entry name" value="Spectrin alpha chain, non-erythrocytic 1"/>
    <property type="match status" value="1"/>
</dbReference>
<evidence type="ECO:0000256" key="1">
    <source>
        <dbReference type="ARBA" id="ARBA00004245"/>
    </source>
</evidence>
<dbReference type="GO" id="GO:0007026">
    <property type="term" value="P:negative regulation of microtubule depolymerization"/>
    <property type="evidence" value="ECO:0007669"/>
    <property type="project" value="UniProtKB-ARBA"/>
</dbReference>
<dbReference type="GO" id="GO:0045169">
    <property type="term" value="C:fusome"/>
    <property type="evidence" value="ECO:0007669"/>
    <property type="project" value="UniProtKB-ARBA"/>
</dbReference>
<dbReference type="SMART" id="SM00150">
    <property type="entry name" value="SPEC"/>
    <property type="match status" value="5"/>
</dbReference>
<dbReference type="FunFam" id="1.20.58.60:FF:000020">
    <property type="entry name" value="Spectrin alpha chain, non-erythrocytic 1"/>
    <property type="match status" value="1"/>
</dbReference>
<dbReference type="WBParaSite" id="BTMF_0000202401-mRNA-1">
    <property type="protein sequence ID" value="BTMF_0000202401-mRNA-1"/>
    <property type="gene ID" value="BTMF_0000202401"/>
</dbReference>
<name>A0A0R3Q6S0_9BILA</name>
<evidence type="ECO:0000256" key="7">
    <source>
        <dbReference type="ARBA" id="ARBA00023203"/>
    </source>
</evidence>
<keyword evidence="5" id="KW-0597">Phosphoprotein</keyword>
<dbReference type="STRING" id="42155.A0A0R3Q6S0"/>
<dbReference type="Gene3D" id="1.20.58.60">
    <property type="match status" value="5"/>
</dbReference>
<dbReference type="InterPro" id="IPR018159">
    <property type="entry name" value="Spectrin/alpha-actinin"/>
</dbReference>
<reference evidence="9" key="1">
    <citation type="submission" date="2017-02" db="UniProtKB">
        <authorList>
            <consortium name="WormBaseParasite"/>
        </authorList>
    </citation>
    <scope>IDENTIFICATION</scope>
</reference>
<keyword evidence="3" id="KW-0117">Actin capping</keyword>
<proteinExistence type="inferred from homology"/>